<name>A0A4C6ZJL3_ECOLX</name>
<gene>
    <name evidence="1" type="primary">yfdK_1</name>
    <name evidence="1" type="ORF">HmCmsJML131_00581</name>
</gene>
<dbReference type="AlphaFoldDB" id="A0A4C6ZJL3"/>
<dbReference type="InterPro" id="IPR051220">
    <property type="entry name" value="TFA_Chaperone"/>
</dbReference>
<sequence>MMNYNYYYSPKMNSFYPADLRKRYEQAGSWPSDALGISDEIFNQYSVSPPAGKIRVSSGDGLPSWGEIPPPTHEEQKAMAVSKKQSLIDQANEYINGKQWPGKAALGRLKDEELERYSIWLDYLDTLYAVDISTAPEIIWPTSPEKL</sequence>
<organism evidence="1">
    <name type="scientific">Escherichia coli</name>
    <dbReference type="NCBI Taxonomy" id="562"/>
    <lineage>
        <taxon>Bacteria</taxon>
        <taxon>Pseudomonadati</taxon>
        <taxon>Pseudomonadota</taxon>
        <taxon>Gammaproteobacteria</taxon>
        <taxon>Enterobacterales</taxon>
        <taxon>Enterobacteriaceae</taxon>
        <taxon>Escherichia</taxon>
    </lineage>
</organism>
<reference evidence="1" key="1">
    <citation type="submission" date="2018-04" db="EMBL/GenBank/DDBJ databases">
        <title>Large scale genomics of bovine and human commensal E. coli to reveal the emerging process of EHEC.</title>
        <authorList>
            <person name="Arimizu Y."/>
            <person name="Ogura Y."/>
        </authorList>
    </citation>
    <scope>NUCLEOTIDE SEQUENCE</scope>
    <source>
        <strain evidence="1">JML131</strain>
    </source>
</reference>
<dbReference type="Pfam" id="PF02413">
    <property type="entry name" value="Caudo_TAP"/>
    <property type="match status" value="1"/>
</dbReference>
<dbReference type="PANTHER" id="PTHR34413:SF1">
    <property type="entry name" value="CYTOPLASMIC PROTEIN"/>
    <property type="match status" value="1"/>
</dbReference>
<comment type="caution">
    <text evidence="1">The sequence shown here is derived from an EMBL/GenBank/DDBJ whole genome shotgun (WGS) entry which is preliminary data.</text>
</comment>
<dbReference type="RefSeq" id="WP_000982355.1">
    <property type="nucleotide sequence ID" value="NZ_AP025677.1"/>
</dbReference>
<evidence type="ECO:0000313" key="1">
    <source>
        <dbReference type="EMBL" id="GDA48572.1"/>
    </source>
</evidence>
<dbReference type="EMBL" id="BFQM01000005">
    <property type="protein sequence ID" value="GDA48572.1"/>
    <property type="molecule type" value="Genomic_DNA"/>
</dbReference>
<protein>
    <submittedName>
        <fullName evidence="1">Phage tail fiber assembly protein</fullName>
    </submittedName>
</protein>
<accession>A0A4C6ZJL3</accession>
<dbReference type="InterPro" id="IPR003458">
    <property type="entry name" value="Phage_T4_Gp38_tail_assem"/>
</dbReference>
<proteinExistence type="predicted"/>
<dbReference type="PANTHER" id="PTHR34413">
    <property type="entry name" value="PROPHAGE TAIL FIBER ASSEMBLY PROTEIN HOMOLOG TFAE-RELATED-RELATED"/>
    <property type="match status" value="1"/>
</dbReference>